<organism evidence="2 3">
    <name type="scientific">Clostridium zeae</name>
    <dbReference type="NCBI Taxonomy" id="2759022"/>
    <lineage>
        <taxon>Bacteria</taxon>
        <taxon>Bacillati</taxon>
        <taxon>Bacillota</taxon>
        <taxon>Clostridia</taxon>
        <taxon>Eubacteriales</taxon>
        <taxon>Clostridiaceae</taxon>
        <taxon>Clostridium</taxon>
    </lineage>
</organism>
<comment type="caution">
    <text evidence="2">The sequence shown here is derived from an EMBL/GenBank/DDBJ whole genome shotgun (WGS) entry which is preliminary data.</text>
</comment>
<dbReference type="Proteomes" id="UP000663802">
    <property type="component" value="Unassembled WGS sequence"/>
</dbReference>
<gene>
    <name evidence="2" type="ORF">CSC2_12730</name>
</gene>
<feature type="domain" description="IrrE N-terminal-like" evidence="1">
    <location>
        <begin position="48"/>
        <end position="137"/>
    </location>
</feature>
<protein>
    <submittedName>
        <fullName evidence="2">ImmA/IrrE family metallo-endopeptidase</fullName>
    </submittedName>
</protein>
<keyword evidence="3" id="KW-1185">Reference proteome</keyword>
<dbReference type="InterPro" id="IPR010359">
    <property type="entry name" value="IrrE_HExxH"/>
</dbReference>
<name>A0ABQ1E7I7_9CLOT</name>
<dbReference type="RefSeq" id="WP_200265984.1">
    <property type="nucleotide sequence ID" value="NZ_BMBA01000001.1"/>
</dbReference>
<reference evidence="2 3" key="1">
    <citation type="journal article" date="2021" name="Int. J. Syst. Evol. Microbiol.">
        <title>Clostridium zeae sp. nov., isolated from corn silage.</title>
        <authorList>
            <person name="Kobayashi H."/>
            <person name="Tanizawa Y."/>
            <person name="Yagura M."/>
            <person name="Sakamoto M."/>
            <person name="Ohkuma M."/>
            <person name="Tohno M."/>
        </authorList>
    </citation>
    <scope>NUCLEOTIDE SEQUENCE [LARGE SCALE GENOMIC DNA]</scope>
    <source>
        <strain evidence="2 3">CSC2</strain>
    </source>
</reference>
<sequence>MQWIDNIVLGLVDEYGTRDVYELCDCLEIEIRGLDPSSIILNGHEAFYYRHFNGAEIIFISNKLENPLKEFVLKHELGHALCHTGILSAGFLYSNIHKLEKQANYFAFKLSDISFDKVELREMTLEQIASCLEIPYEPLKQLVNL</sequence>
<proteinExistence type="predicted"/>
<dbReference type="EMBL" id="BMBA01000001">
    <property type="protein sequence ID" value="GFZ30747.1"/>
    <property type="molecule type" value="Genomic_DNA"/>
</dbReference>
<dbReference type="Pfam" id="PF06114">
    <property type="entry name" value="Peptidase_M78"/>
    <property type="match status" value="1"/>
</dbReference>
<accession>A0ABQ1E7I7</accession>
<evidence type="ECO:0000313" key="2">
    <source>
        <dbReference type="EMBL" id="GFZ30747.1"/>
    </source>
</evidence>
<evidence type="ECO:0000313" key="3">
    <source>
        <dbReference type="Proteomes" id="UP000663802"/>
    </source>
</evidence>
<dbReference type="Gene3D" id="1.10.10.2910">
    <property type="match status" value="1"/>
</dbReference>
<evidence type="ECO:0000259" key="1">
    <source>
        <dbReference type="Pfam" id="PF06114"/>
    </source>
</evidence>